<organism evidence="1 2">
    <name type="scientific">Pseudohongiella acticola</name>
    <dbReference type="NCBI Taxonomy" id="1524254"/>
    <lineage>
        <taxon>Bacteria</taxon>
        <taxon>Pseudomonadati</taxon>
        <taxon>Pseudomonadota</taxon>
        <taxon>Gammaproteobacteria</taxon>
        <taxon>Pseudomonadales</taxon>
        <taxon>Pseudohongiellaceae</taxon>
        <taxon>Pseudohongiella</taxon>
    </lineage>
</organism>
<proteinExistence type="predicted"/>
<protein>
    <recommendedName>
        <fullName evidence="3">Cytochrome c domain-containing protein</fullName>
    </recommendedName>
</protein>
<dbReference type="GO" id="GO:0009055">
    <property type="term" value="F:electron transfer activity"/>
    <property type="evidence" value="ECO:0007669"/>
    <property type="project" value="InterPro"/>
</dbReference>
<accession>A0A1E8CJS5</accession>
<dbReference type="PROSITE" id="PS51257">
    <property type="entry name" value="PROKAR_LIPOPROTEIN"/>
    <property type="match status" value="1"/>
</dbReference>
<comment type="caution">
    <text evidence="1">The sequence shown here is derived from an EMBL/GenBank/DDBJ whole genome shotgun (WGS) entry which is preliminary data.</text>
</comment>
<name>A0A1E8CJS5_9GAMM</name>
<dbReference type="EMBL" id="MASR01000001">
    <property type="protein sequence ID" value="OFE12663.1"/>
    <property type="molecule type" value="Genomic_DNA"/>
</dbReference>
<evidence type="ECO:0008006" key="3">
    <source>
        <dbReference type="Google" id="ProtNLM"/>
    </source>
</evidence>
<dbReference type="Proteomes" id="UP000175669">
    <property type="component" value="Unassembled WGS sequence"/>
</dbReference>
<dbReference type="GO" id="GO:0005506">
    <property type="term" value="F:iron ion binding"/>
    <property type="evidence" value="ECO:0007669"/>
    <property type="project" value="InterPro"/>
</dbReference>
<keyword evidence="2" id="KW-1185">Reference proteome</keyword>
<sequence>MTRVNHLKPYLLLGAVVLTACGESGVDAPVAENSGPDYNLTLNMTEFMAHVLEPTADGLWRSAGWVLDEVDGYYELYPTDDEGWQRVENQAAMIVEAGNALMLPGRAMPQAEWATYSQAMSTVGLTAMQAAREQDEEAIFQAGAQLYSVCTACHQAFNPEILSRFAPGSLSD</sequence>
<dbReference type="OrthoDB" id="8537166at2"/>
<dbReference type="InterPro" id="IPR010980">
    <property type="entry name" value="Cyt_c/b562"/>
</dbReference>
<dbReference type="GO" id="GO:0020037">
    <property type="term" value="F:heme binding"/>
    <property type="evidence" value="ECO:0007669"/>
    <property type="project" value="InterPro"/>
</dbReference>
<dbReference type="GO" id="GO:0022900">
    <property type="term" value="P:electron transport chain"/>
    <property type="evidence" value="ECO:0007669"/>
    <property type="project" value="InterPro"/>
</dbReference>
<dbReference type="STRING" id="1524254.PHACT_05525"/>
<dbReference type="AlphaFoldDB" id="A0A1E8CJS5"/>
<dbReference type="RefSeq" id="WP_070116273.1">
    <property type="nucleotide sequence ID" value="NZ_CAXATG010000001.1"/>
</dbReference>
<evidence type="ECO:0000313" key="1">
    <source>
        <dbReference type="EMBL" id="OFE12663.1"/>
    </source>
</evidence>
<dbReference type="SUPFAM" id="SSF47175">
    <property type="entry name" value="Cytochromes"/>
    <property type="match status" value="1"/>
</dbReference>
<gene>
    <name evidence="1" type="ORF">PHACT_05525</name>
</gene>
<reference evidence="2" key="1">
    <citation type="submission" date="2016-07" db="EMBL/GenBank/DDBJ databases">
        <authorList>
            <person name="Florea S."/>
            <person name="Webb J.S."/>
            <person name="Jaromczyk J."/>
            <person name="Schardl C.L."/>
        </authorList>
    </citation>
    <scope>NUCLEOTIDE SEQUENCE [LARGE SCALE GENOMIC DNA]</scope>
    <source>
        <strain evidence="2">KCTC 42131</strain>
    </source>
</reference>
<evidence type="ECO:0000313" key="2">
    <source>
        <dbReference type="Proteomes" id="UP000175669"/>
    </source>
</evidence>